<dbReference type="InterPro" id="IPR001487">
    <property type="entry name" value="Bromodomain"/>
</dbReference>
<dbReference type="Gene3D" id="1.20.920.10">
    <property type="entry name" value="Bromodomain-like"/>
    <property type="match status" value="1"/>
</dbReference>
<evidence type="ECO:0000313" key="10">
    <source>
        <dbReference type="Proteomes" id="UP000001593"/>
    </source>
</evidence>
<evidence type="ECO:0000256" key="3">
    <source>
        <dbReference type="ARBA" id="ARBA00023117"/>
    </source>
</evidence>
<evidence type="ECO:0000313" key="9">
    <source>
        <dbReference type="EMBL" id="EDO45971.1"/>
    </source>
</evidence>
<evidence type="ECO:0000256" key="2">
    <source>
        <dbReference type="ARBA" id="ARBA00023015"/>
    </source>
</evidence>
<feature type="non-terminal residue" evidence="9">
    <location>
        <position position="1"/>
    </location>
</feature>
<dbReference type="GO" id="GO:0005634">
    <property type="term" value="C:nucleus"/>
    <property type="evidence" value="ECO:0000318"/>
    <property type="project" value="GO_Central"/>
</dbReference>
<dbReference type="InterPro" id="IPR036427">
    <property type="entry name" value="Bromodomain-like_sf"/>
</dbReference>
<dbReference type="PROSITE" id="PS50014">
    <property type="entry name" value="BROMODOMAIN_2"/>
    <property type="match status" value="1"/>
</dbReference>
<proteinExistence type="predicted"/>
<dbReference type="OMA" id="HQGHRER"/>
<sequence length="612" mass="67582">MAPLIPPLGRKLSIHNCKRSCGSDISSELPIKLVLKVHGGQEAIVSKERKSHHDKSSGGKQKSKEHRKDKKKKKRSEEKERKKHKLEAASSSACPSPAVSASSHRSRKRDRHEMEIQGEAFMDVEHPIKKIHIKPIEPPKREGATHKQKAKKKHKLELSALQLCLENLHITLQRKDIQGFFAYPVNDAIAPGYSRVITHPMDFSTIKTKIDSNSYTTIEAFRDDFYLMCNNAMVYNAPDTIYFKAAKRIMQIGAKMMTNDRIKNMYRSIGFPVPDMDDGRGVASDEPIDVDTVDSEVCMIMQSVKKKSKSKSDHAKTSAAGRKILAQVQEVSKRISAQLKKKYPNSKTSAAGRKILAQVQEVSKRISAQLKKKYPNSKIGFLRRGQDGSTSLAVINPDSSQVINPDSNQGNVQQSLILIVAKIGFLRRGQDGSTSLAVINPDSSQESLPCNLGTVVGKVATGSHITATFKEDKRNKATPVSYLMYGPFGSFAPTYDSSRATISKGESDLLYSTYGNDVGIQYARSIQDFVKNTNTFAHGVVDRLLNVLTEGAHAKLIASRQEKLKEEARVAEEKIPEVPNGKGASQPTSPIDVNSLLSLSDLGIDMSFLADK</sequence>
<feature type="region of interest" description="Disordered" evidence="7">
    <location>
        <begin position="568"/>
        <end position="590"/>
    </location>
</feature>
<dbReference type="FunCoup" id="A7RR96">
    <property type="interactions" value="750"/>
</dbReference>
<evidence type="ECO:0000256" key="5">
    <source>
        <dbReference type="ARBA" id="ARBA00023242"/>
    </source>
</evidence>
<dbReference type="SUPFAM" id="SSF47370">
    <property type="entry name" value="Bromodomain"/>
    <property type="match status" value="1"/>
</dbReference>
<accession>A7RR96</accession>
<comment type="subcellular location">
    <subcellularLocation>
        <location evidence="1">Nucleus</location>
    </subcellularLocation>
</comment>
<gene>
    <name evidence="9" type="ORF">NEMVEDRAFT_v1g200933</name>
</gene>
<dbReference type="CDD" id="cd05513">
    <property type="entry name" value="Bromo_brd7_like"/>
    <property type="match status" value="1"/>
</dbReference>
<dbReference type="PANTHER" id="PTHR22881:SF27">
    <property type="entry name" value="BROMODOMAIN CONTAINING 7_9"/>
    <property type="match status" value="1"/>
</dbReference>
<dbReference type="EMBL" id="DS469531">
    <property type="protein sequence ID" value="EDO45971.1"/>
    <property type="molecule type" value="Genomic_DNA"/>
</dbReference>
<keyword evidence="2" id="KW-0805">Transcription regulation</keyword>
<dbReference type="PhylomeDB" id="A7RR96"/>
<feature type="domain" description="Bromo" evidence="8">
    <location>
        <begin position="173"/>
        <end position="243"/>
    </location>
</feature>
<dbReference type="HOGENOM" id="CLU_020704_1_0_1"/>
<keyword evidence="10" id="KW-1185">Reference proteome</keyword>
<dbReference type="InterPro" id="IPR021900">
    <property type="entry name" value="DUF3512"/>
</dbReference>
<keyword evidence="4" id="KW-0804">Transcription</keyword>
<evidence type="ECO:0000256" key="1">
    <source>
        <dbReference type="ARBA" id="ARBA00004123"/>
    </source>
</evidence>
<keyword evidence="5" id="KW-0539">Nucleus</keyword>
<reference evidence="9 10" key="1">
    <citation type="journal article" date="2007" name="Science">
        <title>Sea anemone genome reveals ancestral eumetazoan gene repertoire and genomic organization.</title>
        <authorList>
            <person name="Putnam N.H."/>
            <person name="Srivastava M."/>
            <person name="Hellsten U."/>
            <person name="Dirks B."/>
            <person name="Chapman J."/>
            <person name="Salamov A."/>
            <person name="Terry A."/>
            <person name="Shapiro H."/>
            <person name="Lindquist E."/>
            <person name="Kapitonov V.V."/>
            <person name="Jurka J."/>
            <person name="Genikhovich G."/>
            <person name="Grigoriev I.V."/>
            <person name="Lucas S.M."/>
            <person name="Steele R.E."/>
            <person name="Finnerty J.R."/>
            <person name="Technau U."/>
            <person name="Martindale M.Q."/>
            <person name="Rokhsar D.S."/>
        </authorList>
    </citation>
    <scope>NUCLEOTIDE SEQUENCE [LARGE SCALE GENOMIC DNA]</scope>
    <source>
        <strain evidence="10">CH2 X CH6</strain>
    </source>
</reference>
<feature type="compositionally biased region" description="Low complexity" evidence="7">
    <location>
        <begin position="88"/>
        <end position="103"/>
    </location>
</feature>
<keyword evidence="3 6" id="KW-0103">Bromodomain</keyword>
<feature type="region of interest" description="Disordered" evidence="7">
    <location>
        <begin position="43"/>
        <end position="112"/>
    </location>
</feature>
<dbReference type="PANTHER" id="PTHR22881">
    <property type="entry name" value="BROMODOMAIN CONTAINING PROTEIN"/>
    <property type="match status" value="1"/>
</dbReference>
<dbReference type="Proteomes" id="UP000001593">
    <property type="component" value="Unassembled WGS sequence"/>
</dbReference>
<dbReference type="Pfam" id="PF00439">
    <property type="entry name" value="Bromodomain"/>
    <property type="match status" value="1"/>
</dbReference>
<protein>
    <recommendedName>
        <fullName evidence="8">Bromo domain-containing protein</fullName>
    </recommendedName>
</protein>
<evidence type="ECO:0000256" key="7">
    <source>
        <dbReference type="SAM" id="MobiDB-lite"/>
    </source>
</evidence>
<dbReference type="PRINTS" id="PR00503">
    <property type="entry name" value="BROMODOMAIN"/>
</dbReference>
<evidence type="ECO:0000256" key="4">
    <source>
        <dbReference type="ARBA" id="ARBA00023163"/>
    </source>
</evidence>
<feature type="compositionally biased region" description="Basic residues" evidence="7">
    <location>
        <begin position="61"/>
        <end position="74"/>
    </location>
</feature>
<name>A7RR96_NEMVE</name>
<dbReference type="Pfam" id="PF12024">
    <property type="entry name" value="DUF3512"/>
    <property type="match status" value="2"/>
</dbReference>
<dbReference type="SMART" id="SM00297">
    <property type="entry name" value="BROMO"/>
    <property type="match status" value="1"/>
</dbReference>
<evidence type="ECO:0000259" key="8">
    <source>
        <dbReference type="PROSITE" id="PS50014"/>
    </source>
</evidence>
<dbReference type="GO" id="GO:0006357">
    <property type="term" value="P:regulation of transcription by RNA polymerase II"/>
    <property type="evidence" value="ECO:0000318"/>
    <property type="project" value="GO_Central"/>
</dbReference>
<dbReference type="AlphaFoldDB" id="A7RR96"/>
<evidence type="ECO:0000256" key="6">
    <source>
        <dbReference type="PROSITE-ProRule" id="PRU00035"/>
    </source>
</evidence>
<dbReference type="STRING" id="45351.A7RR96"/>
<dbReference type="InParanoid" id="A7RR96"/>
<organism evidence="9 10">
    <name type="scientific">Nematostella vectensis</name>
    <name type="common">Starlet sea anemone</name>
    <dbReference type="NCBI Taxonomy" id="45351"/>
    <lineage>
        <taxon>Eukaryota</taxon>
        <taxon>Metazoa</taxon>
        <taxon>Cnidaria</taxon>
        <taxon>Anthozoa</taxon>
        <taxon>Hexacorallia</taxon>
        <taxon>Actiniaria</taxon>
        <taxon>Edwardsiidae</taxon>
        <taxon>Nematostella</taxon>
    </lineage>
</organism>
<dbReference type="eggNOG" id="KOG1828">
    <property type="taxonomic scope" value="Eukaryota"/>
</dbReference>
<dbReference type="InterPro" id="IPR051831">
    <property type="entry name" value="Bromodomain_contain_prot"/>
</dbReference>